<name>A0ABP5H1U3_9ACTN</name>
<dbReference type="PANTHER" id="PTHR33498:SF1">
    <property type="entry name" value="TRANSPOSASE FOR INSERTION SEQUENCE ELEMENT IS1557"/>
    <property type="match status" value="1"/>
</dbReference>
<comment type="caution">
    <text evidence="1">The sequence shown here is derived from an EMBL/GenBank/DDBJ whole genome shotgun (WGS) entry which is preliminary data.</text>
</comment>
<keyword evidence="2" id="KW-1185">Reference proteome</keyword>
<gene>
    <name evidence="1" type="ORF">GCM10009839_87680</name>
</gene>
<sequence>MHPAGPDLYGQSAGGSIQIHSQVAVSFQAHTLSIAPRRPLRERIGLALVGRAGARLAAAAAVPIGRMTLIRLVKALPDPERLTPRVLGVDDFATRRAPVQHRADRLRDAPRRRRAAGRDSAPLTRWLVEHPGVEVICWDRAGAYAEGVCRGAPDAVQVEPYRDCATVPICLQVRAVTLTCSQTEEYGRIPVRFSYC</sequence>
<protein>
    <recommendedName>
        <fullName evidence="3">Transposase IS204/IS1001/IS1096/IS1165 DDE domain-containing protein</fullName>
    </recommendedName>
</protein>
<evidence type="ECO:0008006" key="3">
    <source>
        <dbReference type="Google" id="ProtNLM"/>
    </source>
</evidence>
<dbReference type="PANTHER" id="PTHR33498">
    <property type="entry name" value="TRANSPOSASE FOR INSERTION SEQUENCE ELEMENT IS1557"/>
    <property type="match status" value="1"/>
</dbReference>
<dbReference type="EMBL" id="BAAAQN010000089">
    <property type="protein sequence ID" value="GAA2062915.1"/>
    <property type="molecule type" value="Genomic_DNA"/>
</dbReference>
<dbReference type="Proteomes" id="UP001500751">
    <property type="component" value="Unassembled WGS sequence"/>
</dbReference>
<evidence type="ECO:0000313" key="1">
    <source>
        <dbReference type="EMBL" id="GAA2062915.1"/>
    </source>
</evidence>
<organism evidence="1 2">
    <name type="scientific">Catenulispora yoronensis</name>
    <dbReference type="NCBI Taxonomy" id="450799"/>
    <lineage>
        <taxon>Bacteria</taxon>
        <taxon>Bacillati</taxon>
        <taxon>Actinomycetota</taxon>
        <taxon>Actinomycetes</taxon>
        <taxon>Catenulisporales</taxon>
        <taxon>Catenulisporaceae</taxon>
        <taxon>Catenulispora</taxon>
    </lineage>
</organism>
<accession>A0ABP5H1U3</accession>
<proteinExistence type="predicted"/>
<dbReference type="InterPro" id="IPR047951">
    <property type="entry name" value="Transpos_ISL3"/>
</dbReference>
<reference evidence="2" key="1">
    <citation type="journal article" date="2019" name="Int. J. Syst. Evol. Microbiol.">
        <title>The Global Catalogue of Microorganisms (GCM) 10K type strain sequencing project: providing services to taxonomists for standard genome sequencing and annotation.</title>
        <authorList>
            <consortium name="The Broad Institute Genomics Platform"/>
            <consortium name="The Broad Institute Genome Sequencing Center for Infectious Disease"/>
            <person name="Wu L."/>
            <person name="Ma J."/>
        </authorList>
    </citation>
    <scope>NUCLEOTIDE SEQUENCE [LARGE SCALE GENOMIC DNA]</scope>
    <source>
        <strain evidence="2">JCM 16014</strain>
    </source>
</reference>
<evidence type="ECO:0000313" key="2">
    <source>
        <dbReference type="Proteomes" id="UP001500751"/>
    </source>
</evidence>